<protein>
    <submittedName>
        <fullName evidence="7">23S rRNA (Pseudouridine(1915)-N(3))-methyltransferase RlmH</fullName>
    </submittedName>
</protein>
<dbReference type="Proteomes" id="UP000824241">
    <property type="component" value="Unassembled WGS sequence"/>
</dbReference>
<sequence>VEGKEISSEALAEKLRQLPVEGVSRLVFAIGGSYGLSDAVKARGQLRLSVSKMTFPHQLFRVMLLEQIYRGFMIGAGNTYHK</sequence>
<evidence type="ECO:0000256" key="5">
    <source>
        <dbReference type="ARBA" id="ARBA00022691"/>
    </source>
</evidence>
<comment type="similarity">
    <text evidence="6">Belongs to the RNA methyltransferase RlmH family.</text>
</comment>
<keyword evidence="1" id="KW-0963">Cytoplasm</keyword>
<accession>A0A9D1DYK9</accession>
<dbReference type="SUPFAM" id="SSF75217">
    <property type="entry name" value="alpha/beta knot"/>
    <property type="match status" value="1"/>
</dbReference>
<comment type="caution">
    <text evidence="7">The sequence shown here is derived from an EMBL/GenBank/DDBJ whole genome shotgun (WGS) entry which is preliminary data.</text>
</comment>
<dbReference type="InterPro" id="IPR003742">
    <property type="entry name" value="RlmH-like"/>
</dbReference>
<keyword evidence="3" id="KW-0489">Methyltransferase</keyword>
<dbReference type="CDD" id="cd18081">
    <property type="entry name" value="RlmH-like"/>
    <property type="match status" value="1"/>
</dbReference>
<evidence type="ECO:0000256" key="4">
    <source>
        <dbReference type="ARBA" id="ARBA00022679"/>
    </source>
</evidence>
<dbReference type="PANTHER" id="PTHR33603:SF1">
    <property type="entry name" value="RIBOSOMAL RNA LARGE SUBUNIT METHYLTRANSFERASE H"/>
    <property type="match status" value="1"/>
</dbReference>
<dbReference type="EMBL" id="DVHA01000234">
    <property type="protein sequence ID" value="HIR61367.1"/>
    <property type="molecule type" value="Genomic_DNA"/>
</dbReference>
<reference evidence="7" key="2">
    <citation type="journal article" date="2021" name="PeerJ">
        <title>Extensive microbial diversity within the chicken gut microbiome revealed by metagenomics and culture.</title>
        <authorList>
            <person name="Gilroy R."/>
            <person name="Ravi A."/>
            <person name="Getino M."/>
            <person name="Pursley I."/>
            <person name="Horton D.L."/>
            <person name="Alikhan N.F."/>
            <person name="Baker D."/>
            <person name="Gharbi K."/>
            <person name="Hall N."/>
            <person name="Watson M."/>
            <person name="Adriaenssens E.M."/>
            <person name="Foster-Nyarko E."/>
            <person name="Jarju S."/>
            <person name="Secka A."/>
            <person name="Antonio M."/>
            <person name="Oren A."/>
            <person name="Chaudhuri R.R."/>
            <person name="La Ragione R."/>
            <person name="Hildebrand F."/>
            <person name="Pallen M.J."/>
        </authorList>
    </citation>
    <scope>NUCLEOTIDE SEQUENCE</scope>
    <source>
        <strain evidence="7">CHK189-12415</strain>
    </source>
</reference>
<dbReference type="InterPro" id="IPR029026">
    <property type="entry name" value="tRNA_m1G_MTases_N"/>
</dbReference>
<keyword evidence="4" id="KW-0808">Transferase</keyword>
<evidence type="ECO:0000313" key="8">
    <source>
        <dbReference type="Proteomes" id="UP000824241"/>
    </source>
</evidence>
<dbReference type="GO" id="GO:0032259">
    <property type="term" value="P:methylation"/>
    <property type="evidence" value="ECO:0007669"/>
    <property type="project" value="UniProtKB-KW"/>
</dbReference>
<feature type="non-terminal residue" evidence="7">
    <location>
        <position position="1"/>
    </location>
</feature>
<dbReference type="GO" id="GO:0006364">
    <property type="term" value="P:rRNA processing"/>
    <property type="evidence" value="ECO:0007669"/>
    <property type="project" value="UniProtKB-KW"/>
</dbReference>
<dbReference type="GO" id="GO:0008168">
    <property type="term" value="F:methyltransferase activity"/>
    <property type="evidence" value="ECO:0007669"/>
    <property type="project" value="UniProtKB-KW"/>
</dbReference>
<reference evidence="7" key="1">
    <citation type="submission" date="2020-10" db="EMBL/GenBank/DDBJ databases">
        <authorList>
            <person name="Gilroy R."/>
        </authorList>
    </citation>
    <scope>NUCLEOTIDE SEQUENCE</scope>
    <source>
        <strain evidence="7">CHK189-12415</strain>
    </source>
</reference>
<evidence type="ECO:0000256" key="6">
    <source>
        <dbReference type="ARBA" id="ARBA00038303"/>
    </source>
</evidence>
<keyword evidence="5" id="KW-0949">S-adenosyl-L-methionine</keyword>
<dbReference type="PANTHER" id="PTHR33603">
    <property type="entry name" value="METHYLTRANSFERASE"/>
    <property type="match status" value="1"/>
</dbReference>
<dbReference type="AlphaFoldDB" id="A0A9D1DYK9"/>
<dbReference type="Gene3D" id="3.40.1280.10">
    <property type="match status" value="1"/>
</dbReference>
<organism evidence="7 8">
    <name type="scientific">Candidatus Faecivivens stercoravium</name>
    <dbReference type="NCBI Taxonomy" id="2840803"/>
    <lineage>
        <taxon>Bacteria</taxon>
        <taxon>Bacillati</taxon>
        <taxon>Bacillota</taxon>
        <taxon>Clostridia</taxon>
        <taxon>Eubacteriales</taxon>
        <taxon>Oscillospiraceae</taxon>
        <taxon>Oscillospiraceae incertae sedis</taxon>
        <taxon>Candidatus Faecivivens</taxon>
    </lineage>
</organism>
<evidence type="ECO:0000256" key="1">
    <source>
        <dbReference type="ARBA" id="ARBA00022490"/>
    </source>
</evidence>
<name>A0A9D1DYK9_9FIRM</name>
<dbReference type="Pfam" id="PF02590">
    <property type="entry name" value="SPOUT_MTase"/>
    <property type="match status" value="1"/>
</dbReference>
<evidence type="ECO:0000256" key="2">
    <source>
        <dbReference type="ARBA" id="ARBA00022552"/>
    </source>
</evidence>
<evidence type="ECO:0000313" key="7">
    <source>
        <dbReference type="EMBL" id="HIR61367.1"/>
    </source>
</evidence>
<gene>
    <name evidence="7" type="ORF">IAB37_07330</name>
</gene>
<keyword evidence="2" id="KW-0698">rRNA processing</keyword>
<dbReference type="InterPro" id="IPR029028">
    <property type="entry name" value="Alpha/beta_knot_MTases"/>
</dbReference>
<evidence type="ECO:0000256" key="3">
    <source>
        <dbReference type="ARBA" id="ARBA00022603"/>
    </source>
</evidence>
<proteinExistence type="inferred from homology"/>